<evidence type="ECO:0000256" key="5">
    <source>
        <dbReference type="ARBA" id="ARBA00023136"/>
    </source>
</evidence>
<evidence type="ECO:0000313" key="8">
    <source>
        <dbReference type="Proteomes" id="UP000319931"/>
    </source>
</evidence>
<feature type="transmembrane region" description="Helical" evidence="6">
    <location>
        <begin position="317"/>
        <end position="336"/>
    </location>
</feature>
<dbReference type="GO" id="GO:0005886">
    <property type="term" value="C:plasma membrane"/>
    <property type="evidence" value="ECO:0007669"/>
    <property type="project" value="UniProtKB-SubCell"/>
</dbReference>
<feature type="transmembrane region" description="Helical" evidence="6">
    <location>
        <begin position="49"/>
        <end position="67"/>
    </location>
</feature>
<evidence type="ECO:0000256" key="3">
    <source>
        <dbReference type="ARBA" id="ARBA00022692"/>
    </source>
</evidence>
<feature type="transmembrane region" description="Helical" evidence="6">
    <location>
        <begin position="342"/>
        <end position="360"/>
    </location>
</feature>
<keyword evidence="4 6" id="KW-1133">Transmembrane helix</keyword>
<comment type="caution">
    <text evidence="7">The sequence shown here is derived from an EMBL/GenBank/DDBJ whole genome shotgun (WGS) entry which is preliminary data.</text>
</comment>
<keyword evidence="2" id="KW-1003">Cell membrane</keyword>
<dbReference type="Pfam" id="PF02653">
    <property type="entry name" value="BPD_transp_2"/>
    <property type="match status" value="1"/>
</dbReference>
<dbReference type="CDD" id="cd06579">
    <property type="entry name" value="TM_PBP1_transp_AraH_like"/>
    <property type="match status" value="1"/>
</dbReference>
<dbReference type="PANTHER" id="PTHR32196">
    <property type="entry name" value="ABC TRANSPORTER PERMEASE PROTEIN YPHD-RELATED-RELATED"/>
    <property type="match status" value="1"/>
</dbReference>
<evidence type="ECO:0000256" key="2">
    <source>
        <dbReference type="ARBA" id="ARBA00022475"/>
    </source>
</evidence>
<evidence type="ECO:0000256" key="4">
    <source>
        <dbReference type="ARBA" id="ARBA00022989"/>
    </source>
</evidence>
<feature type="transmembrane region" description="Helical" evidence="6">
    <location>
        <begin position="218"/>
        <end position="241"/>
    </location>
</feature>
<gene>
    <name evidence="7" type="ORF">EAH76_15590</name>
</gene>
<feature type="transmembrane region" description="Helical" evidence="6">
    <location>
        <begin position="194"/>
        <end position="212"/>
    </location>
</feature>
<dbReference type="Proteomes" id="UP000319931">
    <property type="component" value="Unassembled WGS sequence"/>
</dbReference>
<reference evidence="7 8" key="1">
    <citation type="journal article" date="2019" name="Environ. Microbiol.">
        <title>Species interactions and distinct microbial communities in high Arctic permafrost affected cryosols are associated with the CH4 and CO2 gas fluxes.</title>
        <authorList>
            <person name="Altshuler I."/>
            <person name="Hamel J."/>
            <person name="Turney S."/>
            <person name="Magnuson E."/>
            <person name="Levesque R."/>
            <person name="Greer C."/>
            <person name="Whyte L.G."/>
        </authorList>
    </citation>
    <scope>NUCLEOTIDE SEQUENCE [LARGE SCALE GENOMIC DNA]</scope>
    <source>
        <strain evidence="7 8">E6.1</strain>
    </source>
</reference>
<feature type="transmembrane region" description="Helical" evidence="6">
    <location>
        <begin position="16"/>
        <end position="37"/>
    </location>
</feature>
<evidence type="ECO:0000256" key="1">
    <source>
        <dbReference type="ARBA" id="ARBA00004651"/>
    </source>
</evidence>
<accession>A0A502FT04</accession>
<dbReference type="OrthoDB" id="5422926at2"/>
<protein>
    <submittedName>
        <fullName evidence="7">ABC transporter permease</fullName>
    </submittedName>
</protein>
<dbReference type="RefSeq" id="WP_140851202.1">
    <property type="nucleotide sequence ID" value="NZ_RCZC01000004.1"/>
</dbReference>
<comment type="subcellular location">
    <subcellularLocation>
        <location evidence="1">Cell membrane</location>
        <topology evidence="1">Multi-pass membrane protein</topology>
    </subcellularLocation>
</comment>
<keyword evidence="5 6" id="KW-0472">Membrane</keyword>
<organism evidence="7 8">
    <name type="scientific">Sphingomonas glacialis</name>
    <dbReference type="NCBI Taxonomy" id="658225"/>
    <lineage>
        <taxon>Bacteria</taxon>
        <taxon>Pseudomonadati</taxon>
        <taxon>Pseudomonadota</taxon>
        <taxon>Alphaproteobacteria</taxon>
        <taxon>Sphingomonadales</taxon>
        <taxon>Sphingomonadaceae</taxon>
        <taxon>Sphingomonas</taxon>
    </lineage>
</organism>
<dbReference type="PANTHER" id="PTHR32196:SF72">
    <property type="entry name" value="RIBOSE IMPORT PERMEASE PROTEIN RBSC"/>
    <property type="match status" value="1"/>
</dbReference>
<feature type="transmembrane region" description="Helical" evidence="6">
    <location>
        <begin position="125"/>
        <end position="143"/>
    </location>
</feature>
<feature type="transmembrane region" description="Helical" evidence="6">
    <location>
        <begin position="98"/>
        <end position="118"/>
    </location>
</feature>
<dbReference type="GO" id="GO:0022857">
    <property type="term" value="F:transmembrane transporter activity"/>
    <property type="evidence" value="ECO:0007669"/>
    <property type="project" value="InterPro"/>
</dbReference>
<name>A0A502FT04_9SPHN</name>
<keyword evidence="8" id="KW-1185">Reference proteome</keyword>
<proteinExistence type="predicted"/>
<sequence>MTSIDWRRAFGLREAGVYYALLILLGVLAAIAHSRGLPNYLNPQNLGNIAYQASLVGIMGVAMTVMLITGAFDLSVASVAALAAAVLVGLAPQIGFPLAAFAALVTAAAIGLLNGAIVQFIGINAFIVTLGTLTAVRGLVLVLTDGRSLMVERADTLAQMLAFESTRVPVFWPALVIAVALLVLGIVRRALVQIGAAIVLAILALLAGPGLAVAAPVVYLAIFTAIVWAVLHFTVIGRRIYAVGGNAEAARLSGINVHAYKLGAFVLSSVAAGFAGVLFGCRLGAINPTALQGSELTVIAAAILGGTSLFGGAGSVVKTVVGALLLFTLTNGFNVLNLGASYQGLIEGVVVIAAAAIYTVGGERKRARRPVPAEVAA</sequence>
<evidence type="ECO:0000256" key="6">
    <source>
        <dbReference type="SAM" id="Phobius"/>
    </source>
</evidence>
<dbReference type="EMBL" id="RCZC01000004">
    <property type="protein sequence ID" value="TPG52133.1"/>
    <property type="molecule type" value="Genomic_DNA"/>
</dbReference>
<evidence type="ECO:0000313" key="7">
    <source>
        <dbReference type="EMBL" id="TPG52133.1"/>
    </source>
</evidence>
<feature type="transmembrane region" description="Helical" evidence="6">
    <location>
        <begin position="170"/>
        <end position="187"/>
    </location>
</feature>
<dbReference type="AlphaFoldDB" id="A0A502FT04"/>
<feature type="transmembrane region" description="Helical" evidence="6">
    <location>
        <begin position="262"/>
        <end position="285"/>
    </location>
</feature>
<dbReference type="InterPro" id="IPR001851">
    <property type="entry name" value="ABC_transp_permease"/>
</dbReference>
<keyword evidence="3 6" id="KW-0812">Transmembrane</keyword>
<feature type="transmembrane region" description="Helical" evidence="6">
    <location>
        <begin position="291"/>
        <end position="310"/>
    </location>
</feature>